<feature type="compositionally biased region" description="Basic and acidic residues" evidence="10">
    <location>
        <begin position="217"/>
        <end position="226"/>
    </location>
</feature>
<dbReference type="GeneTree" id="ENSGT00940000165531"/>
<dbReference type="InterPro" id="IPR034029">
    <property type="entry name" value="TNFRSF10A/B_death"/>
</dbReference>
<evidence type="ECO:0000256" key="10">
    <source>
        <dbReference type="SAM" id="MobiDB-lite"/>
    </source>
</evidence>
<feature type="disulfide bond" evidence="9">
    <location>
        <begin position="122"/>
        <end position="137"/>
    </location>
</feature>
<evidence type="ECO:0000256" key="5">
    <source>
        <dbReference type="ARBA" id="ARBA00023136"/>
    </source>
</evidence>
<comment type="subcellular location">
    <subcellularLocation>
        <location evidence="1">Membrane</location>
    </subcellularLocation>
</comment>
<dbReference type="PROSITE" id="PS50050">
    <property type="entry name" value="TNFR_NGFR_2"/>
    <property type="match status" value="2"/>
</dbReference>
<dbReference type="GO" id="GO:0009986">
    <property type="term" value="C:cell surface"/>
    <property type="evidence" value="ECO:0007669"/>
    <property type="project" value="TreeGrafter"/>
</dbReference>
<dbReference type="InterPro" id="IPR011029">
    <property type="entry name" value="DEATH-like_dom_sf"/>
</dbReference>
<keyword evidence="7" id="KW-0675">Receptor</keyword>
<feature type="repeat" description="TNFR-Cys" evidence="9">
    <location>
        <begin position="121"/>
        <end position="161"/>
    </location>
</feature>
<dbReference type="Ensembl" id="ENSLBET00000037829.1">
    <property type="protein sequence ID" value="ENSLBEP00000036308.1"/>
    <property type="gene ID" value="ENSLBEG00000027177.1"/>
</dbReference>
<dbReference type="GO" id="GO:0043065">
    <property type="term" value="P:positive regulation of apoptotic process"/>
    <property type="evidence" value="ECO:0007669"/>
    <property type="project" value="Ensembl"/>
</dbReference>
<feature type="domain" description="Death" evidence="13">
    <location>
        <begin position="304"/>
        <end position="369"/>
    </location>
</feature>
<reference evidence="15" key="1">
    <citation type="submission" date="2025-08" db="UniProtKB">
        <authorList>
            <consortium name="Ensembl"/>
        </authorList>
    </citation>
    <scope>IDENTIFICATION</scope>
</reference>
<evidence type="ECO:0000256" key="11">
    <source>
        <dbReference type="SAM" id="Phobius"/>
    </source>
</evidence>
<dbReference type="InParanoid" id="A0A3Q3GZJ4"/>
<keyword evidence="8" id="KW-0325">Glycoprotein</keyword>
<proteinExistence type="predicted"/>
<dbReference type="SUPFAM" id="SSF47986">
    <property type="entry name" value="DEATH domain"/>
    <property type="match status" value="1"/>
</dbReference>
<keyword evidence="5 11" id="KW-0472">Membrane</keyword>
<evidence type="ECO:0000256" key="2">
    <source>
        <dbReference type="ARBA" id="ARBA00022703"/>
    </source>
</evidence>
<evidence type="ECO:0000256" key="9">
    <source>
        <dbReference type="PROSITE-ProRule" id="PRU00206"/>
    </source>
</evidence>
<evidence type="ECO:0000313" key="15">
    <source>
        <dbReference type="Ensembl" id="ENSLBEP00000036308.1"/>
    </source>
</evidence>
<dbReference type="SMART" id="SM00208">
    <property type="entry name" value="TNFR"/>
    <property type="match status" value="3"/>
</dbReference>
<keyword evidence="3 12" id="KW-0732">Signal</keyword>
<feature type="disulfide bond" evidence="9">
    <location>
        <begin position="143"/>
        <end position="161"/>
    </location>
</feature>
<dbReference type="CDD" id="cd08315">
    <property type="entry name" value="Death_TRAILR_DR4_DR5"/>
    <property type="match status" value="1"/>
</dbReference>
<dbReference type="InterPro" id="IPR001368">
    <property type="entry name" value="TNFR/NGFR_Cys_rich_reg"/>
</dbReference>
<dbReference type="Gene3D" id="1.10.533.10">
    <property type="entry name" value="Death Domain, Fas"/>
    <property type="match status" value="1"/>
</dbReference>
<evidence type="ECO:0000256" key="3">
    <source>
        <dbReference type="ARBA" id="ARBA00022729"/>
    </source>
</evidence>
<feature type="disulfide bond" evidence="9">
    <location>
        <begin position="99"/>
        <end position="112"/>
    </location>
</feature>
<feature type="disulfide bond" evidence="9">
    <location>
        <begin position="102"/>
        <end position="120"/>
    </location>
</feature>
<dbReference type="Pfam" id="PF00531">
    <property type="entry name" value="Death"/>
    <property type="match status" value="1"/>
</dbReference>
<accession>A0A3Q3GZJ4</accession>
<protein>
    <submittedName>
        <fullName evidence="15">Hematopoietic death receptor</fullName>
    </submittedName>
</protein>
<evidence type="ECO:0000256" key="7">
    <source>
        <dbReference type="ARBA" id="ARBA00023170"/>
    </source>
</evidence>
<dbReference type="PANTHER" id="PTHR46330:SF6">
    <property type="entry name" value="HEMATOPOIETIC DEATH RECEPTOR-RELATED"/>
    <property type="match status" value="1"/>
</dbReference>
<dbReference type="Pfam" id="PF00020">
    <property type="entry name" value="TNFR_c6"/>
    <property type="match status" value="2"/>
</dbReference>
<feature type="signal peptide" evidence="12">
    <location>
        <begin position="1"/>
        <end position="24"/>
    </location>
</feature>
<feature type="disulfide bond" evidence="9">
    <location>
        <begin position="140"/>
        <end position="153"/>
    </location>
</feature>
<keyword evidence="2" id="KW-0053">Apoptosis</keyword>
<sequence>MSTLLKYMVFLVLFLFLSAKPTGGFQTSGLNVGIRKVRREIYCSDEEEYRNGDMCCLNCPAGYRMISPCTENGKKGRCEKCDDGRYTEHSNGLKHCFKCTQCRSDQDILKPCSQTQNTECQCRSGGFCALDQACEVCKKCSRCDKDEETVKDCTSTTNTVCKPKTKQSPVLVSEKAIWIVPLSLFALGVIFVFVGVVWQRRRRATESQRNQSVGLKDGQHDSEESLTKERRITHMPSYSNPTRQLHCLLSSSAFPTSPPRARLMVPPPHRREEEEFPKLFPVNGEESLRNCFEYFEEMDVTYLKRFFRKLGMSDNVINSKEPLLFQDKIHDLLNIWMEKEGRDSSLNDLLKALLDLNQKGTAETIKEKAVHNGHYHL</sequence>
<dbReference type="PROSITE" id="PS00652">
    <property type="entry name" value="TNFR_NGFR_1"/>
    <property type="match status" value="1"/>
</dbReference>
<keyword evidence="11" id="KW-0812">Transmembrane</keyword>
<dbReference type="GO" id="GO:0005886">
    <property type="term" value="C:plasma membrane"/>
    <property type="evidence" value="ECO:0007669"/>
    <property type="project" value="Ensembl"/>
</dbReference>
<dbReference type="InterPro" id="IPR000488">
    <property type="entry name" value="Death_dom"/>
</dbReference>
<organism evidence="15 16">
    <name type="scientific">Labrus bergylta</name>
    <name type="common">ballan wrasse</name>
    <dbReference type="NCBI Taxonomy" id="56723"/>
    <lineage>
        <taxon>Eukaryota</taxon>
        <taxon>Metazoa</taxon>
        <taxon>Chordata</taxon>
        <taxon>Craniata</taxon>
        <taxon>Vertebrata</taxon>
        <taxon>Euteleostomi</taxon>
        <taxon>Actinopterygii</taxon>
        <taxon>Neopterygii</taxon>
        <taxon>Teleostei</taxon>
        <taxon>Neoteleostei</taxon>
        <taxon>Acanthomorphata</taxon>
        <taxon>Eupercaria</taxon>
        <taxon>Labriformes</taxon>
        <taxon>Labridae</taxon>
        <taxon>Labrus</taxon>
    </lineage>
</organism>
<dbReference type="PROSITE" id="PS50017">
    <property type="entry name" value="DEATH_DOMAIN"/>
    <property type="match status" value="1"/>
</dbReference>
<feature type="chain" id="PRO_5018616019" evidence="12">
    <location>
        <begin position="25"/>
        <end position="377"/>
    </location>
</feature>
<feature type="transmembrane region" description="Helical" evidence="11">
    <location>
        <begin position="176"/>
        <end position="198"/>
    </location>
</feature>
<feature type="repeat" description="TNFR-Cys" evidence="9">
    <location>
        <begin position="80"/>
        <end position="120"/>
    </location>
</feature>
<feature type="domain" description="TNFR-Cys" evidence="14">
    <location>
        <begin position="80"/>
        <end position="120"/>
    </location>
</feature>
<keyword evidence="11" id="KW-1133">Transmembrane helix</keyword>
<dbReference type="InterPro" id="IPR052491">
    <property type="entry name" value="TNFRSF10"/>
</dbReference>
<dbReference type="Proteomes" id="UP000261660">
    <property type="component" value="Unplaced"/>
</dbReference>
<evidence type="ECO:0000256" key="12">
    <source>
        <dbReference type="SAM" id="SignalP"/>
    </source>
</evidence>
<evidence type="ECO:0000259" key="13">
    <source>
        <dbReference type="PROSITE" id="PS50017"/>
    </source>
</evidence>
<keyword evidence="16" id="KW-1185">Reference proteome</keyword>
<reference evidence="15" key="2">
    <citation type="submission" date="2025-09" db="UniProtKB">
        <authorList>
            <consortium name="Ensembl"/>
        </authorList>
    </citation>
    <scope>IDENTIFICATION</scope>
</reference>
<evidence type="ECO:0000256" key="1">
    <source>
        <dbReference type="ARBA" id="ARBA00004370"/>
    </source>
</evidence>
<dbReference type="STRING" id="56723.ENSLBEP00000036308"/>
<keyword evidence="4" id="KW-0677">Repeat</keyword>
<evidence type="ECO:0000256" key="4">
    <source>
        <dbReference type="ARBA" id="ARBA00022737"/>
    </source>
</evidence>
<dbReference type="Gene3D" id="2.10.50.10">
    <property type="entry name" value="Tumor Necrosis Factor Receptor, subunit A, domain 2"/>
    <property type="match status" value="2"/>
</dbReference>
<feature type="domain" description="TNFR-Cys" evidence="14">
    <location>
        <begin position="121"/>
        <end position="161"/>
    </location>
</feature>
<evidence type="ECO:0000256" key="6">
    <source>
        <dbReference type="ARBA" id="ARBA00023157"/>
    </source>
</evidence>
<dbReference type="GO" id="GO:0036462">
    <property type="term" value="P:TRAIL-activated apoptotic signaling pathway"/>
    <property type="evidence" value="ECO:0007669"/>
    <property type="project" value="TreeGrafter"/>
</dbReference>
<dbReference type="AlphaFoldDB" id="A0A3Q3GZJ4"/>
<evidence type="ECO:0000256" key="8">
    <source>
        <dbReference type="ARBA" id="ARBA00023180"/>
    </source>
</evidence>
<keyword evidence="6 9" id="KW-1015">Disulfide bond</keyword>
<evidence type="ECO:0000313" key="16">
    <source>
        <dbReference type="Proteomes" id="UP000261660"/>
    </source>
</evidence>
<feature type="region of interest" description="Disordered" evidence="10">
    <location>
        <begin position="207"/>
        <end position="226"/>
    </location>
</feature>
<dbReference type="SUPFAM" id="SSF57586">
    <property type="entry name" value="TNF receptor-like"/>
    <property type="match status" value="2"/>
</dbReference>
<name>A0A3Q3GZJ4_9LABR</name>
<evidence type="ECO:0000259" key="14">
    <source>
        <dbReference type="PROSITE" id="PS50050"/>
    </source>
</evidence>
<feature type="disulfide bond" evidence="9">
    <location>
        <begin position="81"/>
        <end position="96"/>
    </location>
</feature>
<dbReference type="PANTHER" id="PTHR46330">
    <property type="entry name" value="TUMOR NECROSIS FACTOR RECEPTOR SUPERFAMILY MEMBER 10B"/>
    <property type="match status" value="1"/>
</dbReference>